<proteinExistence type="predicted"/>
<dbReference type="EMBL" id="BSNS01000023">
    <property type="protein sequence ID" value="GLQ57173.1"/>
    <property type="molecule type" value="Genomic_DNA"/>
</dbReference>
<reference evidence="2" key="1">
    <citation type="journal article" date="2019" name="Int. J. Syst. Evol. Microbiol.">
        <title>The Global Catalogue of Microorganisms (GCM) 10K type strain sequencing project: providing services to taxonomists for standard genome sequencing and annotation.</title>
        <authorList>
            <consortium name="The Broad Institute Genomics Platform"/>
            <consortium name="The Broad Institute Genome Sequencing Center for Infectious Disease"/>
            <person name="Wu L."/>
            <person name="Ma J."/>
        </authorList>
    </citation>
    <scope>NUCLEOTIDE SEQUENCE [LARGE SCALE GENOMIC DNA]</scope>
    <source>
        <strain evidence="2">NBRC 112416</strain>
    </source>
</reference>
<keyword evidence="2" id="KW-1185">Reference proteome</keyword>
<organism evidence="1 2">
    <name type="scientific">Devosia nitrariae</name>
    <dbReference type="NCBI Taxonomy" id="2071872"/>
    <lineage>
        <taxon>Bacteria</taxon>
        <taxon>Pseudomonadati</taxon>
        <taxon>Pseudomonadota</taxon>
        <taxon>Alphaproteobacteria</taxon>
        <taxon>Hyphomicrobiales</taxon>
        <taxon>Devosiaceae</taxon>
        <taxon>Devosia</taxon>
    </lineage>
</organism>
<sequence>MVFACVVLATVGAVRGQSTIQSLSMQDRLIESYIAEISLRDLYNSSGVPLSRPWQVLRQDRANFHRFGWRDPLDQWDSFFEIEENRAIMENMLSRGSISPQAARDIMSGDAIVLVEIHGTGATGRELHITVAR</sequence>
<evidence type="ECO:0000313" key="1">
    <source>
        <dbReference type="EMBL" id="GLQ57173.1"/>
    </source>
</evidence>
<protein>
    <submittedName>
        <fullName evidence="1">Uncharacterized protein</fullName>
    </submittedName>
</protein>
<dbReference type="Proteomes" id="UP001156691">
    <property type="component" value="Unassembled WGS sequence"/>
</dbReference>
<comment type="caution">
    <text evidence="1">The sequence shown here is derived from an EMBL/GenBank/DDBJ whole genome shotgun (WGS) entry which is preliminary data.</text>
</comment>
<gene>
    <name evidence="1" type="ORF">GCM10010862_44320</name>
</gene>
<name>A0ABQ5WBS3_9HYPH</name>
<evidence type="ECO:0000313" key="2">
    <source>
        <dbReference type="Proteomes" id="UP001156691"/>
    </source>
</evidence>
<accession>A0ABQ5WBS3</accession>